<sequence length="356" mass="40154">MFLVGRVPRVRLRAAERFRDCCAFACPPRQPNFHSSVQRHFAAYSHFEDFSNIGRWCQFFSFSVCSAAPQVRINKALRERFSRRQADELVRAGRVTINGQPTSPGARVTAKDVVTVDGEQISLSSSAFVHTDDFDSIESRFAYFKYWKPAGVECTTDRGCAENILDISGLGAWAEKNQRRLFNVGRLDKDSTGIILLTDDGRVANALLGKKSGCVKSYLVAVDKPITDDDIEALQRGFVIETEYRHDNKVKKIRVPTLPCSVRLRANKAEIEMDIHEGRNRQIRRMLAALGYQVQKLHRYAFCGIQLGPELGKEGAWAPLNSRELDVIHQALQNLSAKVTRSEQRPSSHVRVRDAT</sequence>
<evidence type="ECO:0000313" key="6">
    <source>
        <dbReference type="Proteomes" id="UP000530660"/>
    </source>
</evidence>
<dbReference type="Gene3D" id="3.30.70.580">
    <property type="entry name" value="Pseudouridine synthase I, catalytic domain, N-terminal subdomain"/>
    <property type="match status" value="1"/>
</dbReference>
<dbReference type="PANTHER" id="PTHR47683:SF2">
    <property type="entry name" value="RNA-BINDING S4 DOMAIN-CONTAINING PROTEIN"/>
    <property type="match status" value="1"/>
</dbReference>
<dbReference type="Proteomes" id="UP000530660">
    <property type="component" value="Unassembled WGS sequence"/>
</dbReference>
<evidence type="ECO:0000313" key="5">
    <source>
        <dbReference type="EMBL" id="KAF6002407.1"/>
    </source>
</evidence>
<dbReference type="EMBL" id="VWRR01000010">
    <property type="protein sequence ID" value="KAF6002407.1"/>
    <property type="molecule type" value="Genomic_DNA"/>
</dbReference>
<dbReference type="InterPro" id="IPR000748">
    <property type="entry name" value="PsdUridine_synth_RsuA/RluB/E/F"/>
</dbReference>
<dbReference type="SUPFAM" id="SSF55174">
    <property type="entry name" value="Alpha-L RNA-binding motif"/>
    <property type="match status" value="1"/>
</dbReference>
<dbReference type="InterPro" id="IPR018496">
    <property type="entry name" value="PsdUridine_synth_RsuA/RluB_CS"/>
</dbReference>
<dbReference type="CDD" id="cd00165">
    <property type="entry name" value="S4"/>
    <property type="match status" value="1"/>
</dbReference>
<protein>
    <recommendedName>
        <fullName evidence="4">RNA-binding S4 domain-containing protein</fullName>
    </recommendedName>
</protein>
<keyword evidence="6" id="KW-1185">Reference proteome</keyword>
<proteinExistence type="inferred from homology"/>
<dbReference type="InterPro" id="IPR050343">
    <property type="entry name" value="RsuA_PseudoU_synthase"/>
</dbReference>
<dbReference type="GO" id="GO:0006364">
    <property type="term" value="P:rRNA processing"/>
    <property type="evidence" value="ECO:0007669"/>
    <property type="project" value="UniProtKB-ARBA"/>
</dbReference>
<dbReference type="InterPro" id="IPR036986">
    <property type="entry name" value="S4_RNA-bd_sf"/>
</dbReference>
<dbReference type="OrthoDB" id="440619at2759"/>
<dbReference type="AlphaFoldDB" id="A0A7J7IIS8"/>
<organism evidence="5 6">
    <name type="scientific">Cyanidiococcus yangmingshanensis</name>
    <dbReference type="NCBI Taxonomy" id="2690220"/>
    <lineage>
        <taxon>Eukaryota</taxon>
        <taxon>Rhodophyta</taxon>
        <taxon>Bangiophyceae</taxon>
        <taxon>Cyanidiales</taxon>
        <taxon>Cyanidiaceae</taxon>
        <taxon>Cyanidiococcus</taxon>
    </lineage>
</organism>
<dbReference type="Pfam" id="PF01479">
    <property type="entry name" value="S4"/>
    <property type="match status" value="1"/>
</dbReference>
<dbReference type="Gene3D" id="3.10.290.10">
    <property type="entry name" value="RNA-binding S4 domain"/>
    <property type="match status" value="1"/>
</dbReference>
<dbReference type="PROSITE" id="PS01149">
    <property type="entry name" value="PSI_RSU"/>
    <property type="match status" value="1"/>
</dbReference>
<dbReference type="Pfam" id="PF00849">
    <property type="entry name" value="PseudoU_synth_2"/>
    <property type="match status" value="1"/>
</dbReference>
<evidence type="ECO:0000256" key="1">
    <source>
        <dbReference type="ARBA" id="ARBA00008348"/>
    </source>
</evidence>
<accession>A0A7J7IIS8</accession>
<dbReference type="InterPro" id="IPR020094">
    <property type="entry name" value="TruA/RsuA/RluB/E/F_N"/>
</dbReference>
<comment type="similarity">
    <text evidence="1">Belongs to the pseudouridine synthase RsuA family.</text>
</comment>
<dbReference type="InterPro" id="IPR020103">
    <property type="entry name" value="PsdUridine_synth_cat_dom_sf"/>
</dbReference>
<dbReference type="SMART" id="SM00363">
    <property type="entry name" value="S4"/>
    <property type="match status" value="1"/>
</dbReference>
<dbReference type="InterPro" id="IPR006145">
    <property type="entry name" value="PsdUridine_synth_RsuA/RluA"/>
</dbReference>
<dbReference type="InterPro" id="IPR002942">
    <property type="entry name" value="S4_RNA-bd"/>
</dbReference>
<dbReference type="SUPFAM" id="SSF55120">
    <property type="entry name" value="Pseudouridine synthase"/>
    <property type="match status" value="1"/>
</dbReference>
<keyword evidence="2" id="KW-0413">Isomerase</keyword>
<evidence type="ECO:0000259" key="4">
    <source>
        <dbReference type="SMART" id="SM00363"/>
    </source>
</evidence>
<dbReference type="GO" id="GO:0003723">
    <property type="term" value="F:RNA binding"/>
    <property type="evidence" value="ECO:0007669"/>
    <property type="project" value="UniProtKB-KW"/>
</dbReference>
<keyword evidence="3" id="KW-0694">RNA-binding</keyword>
<evidence type="ECO:0000256" key="2">
    <source>
        <dbReference type="ARBA" id="ARBA00023235"/>
    </source>
</evidence>
<comment type="caution">
    <text evidence="5">The sequence shown here is derived from an EMBL/GenBank/DDBJ whole genome shotgun (WGS) entry which is preliminary data.</text>
</comment>
<reference evidence="5 6" key="1">
    <citation type="journal article" date="2020" name="J. Phycol.">
        <title>Comparative genome analysis reveals Cyanidiococcus gen. nov., a new extremophilic red algal genus sister to Cyanidioschyzon (Cyanidioschyzonaceae, Rhodophyta).</title>
        <authorList>
            <person name="Liu S.-L."/>
            <person name="Chiang Y.-R."/>
            <person name="Yoon H.S."/>
            <person name="Fu H.-Y."/>
        </authorList>
    </citation>
    <scope>NUCLEOTIDE SEQUENCE [LARGE SCALE GENOMIC DNA]</scope>
    <source>
        <strain evidence="5 6">THAL066</strain>
    </source>
</reference>
<name>A0A7J7IIS8_9RHOD</name>
<feature type="domain" description="RNA-binding S4" evidence="4">
    <location>
        <begin position="71"/>
        <end position="130"/>
    </location>
</feature>
<dbReference type="PROSITE" id="PS50889">
    <property type="entry name" value="S4"/>
    <property type="match status" value="1"/>
</dbReference>
<dbReference type="InterPro" id="IPR042092">
    <property type="entry name" value="PsdUridine_s_RsuA/RluB/E/F_cat"/>
</dbReference>
<dbReference type="PANTHER" id="PTHR47683">
    <property type="entry name" value="PSEUDOURIDINE SYNTHASE FAMILY PROTEIN-RELATED"/>
    <property type="match status" value="1"/>
</dbReference>
<dbReference type="Gene3D" id="3.30.70.1560">
    <property type="entry name" value="Alpha-L RNA-binding motif"/>
    <property type="match status" value="1"/>
</dbReference>
<dbReference type="NCBIfam" id="TIGR00093">
    <property type="entry name" value="pseudouridine synthase"/>
    <property type="match status" value="1"/>
</dbReference>
<dbReference type="GO" id="GO:0009982">
    <property type="term" value="F:pseudouridine synthase activity"/>
    <property type="evidence" value="ECO:0007669"/>
    <property type="project" value="InterPro"/>
</dbReference>
<evidence type="ECO:0000256" key="3">
    <source>
        <dbReference type="PROSITE-ProRule" id="PRU00182"/>
    </source>
</evidence>
<gene>
    <name evidence="5" type="ORF">F1559_001688</name>
</gene>
<dbReference type="GO" id="GO:0001522">
    <property type="term" value="P:pseudouridine synthesis"/>
    <property type="evidence" value="ECO:0007669"/>
    <property type="project" value="InterPro"/>
</dbReference>